<dbReference type="AlphaFoldDB" id="A0A1Y5F4B4"/>
<proteinExistence type="predicted"/>
<dbReference type="EMBL" id="MAAO01000008">
    <property type="protein sequence ID" value="OUR95416.1"/>
    <property type="molecule type" value="Genomic_DNA"/>
</dbReference>
<evidence type="ECO:0000313" key="1">
    <source>
        <dbReference type="EMBL" id="OUR95416.1"/>
    </source>
</evidence>
<evidence type="ECO:0008006" key="3">
    <source>
        <dbReference type="Google" id="ProtNLM"/>
    </source>
</evidence>
<dbReference type="Proteomes" id="UP000196531">
    <property type="component" value="Unassembled WGS sequence"/>
</dbReference>
<organism evidence="1 2">
    <name type="scientific">Halobacteriovorax marinus</name>
    <dbReference type="NCBI Taxonomy" id="97084"/>
    <lineage>
        <taxon>Bacteria</taxon>
        <taxon>Pseudomonadati</taxon>
        <taxon>Bdellovibrionota</taxon>
        <taxon>Bacteriovoracia</taxon>
        <taxon>Bacteriovoracales</taxon>
        <taxon>Halobacteriovoraceae</taxon>
        <taxon>Halobacteriovorax</taxon>
    </lineage>
</organism>
<comment type="caution">
    <text evidence="1">The sequence shown here is derived from an EMBL/GenBank/DDBJ whole genome shotgun (WGS) entry which is preliminary data.</text>
</comment>
<protein>
    <recommendedName>
        <fullName evidence="3">Outer membrane protein beta-barrel domain-containing protein</fullName>
    </recommendedName>
</protein>
<evidence type="ECO:0000313" key="2">
    <source>
        <dbReference type="Proteomes" id="UP000196531"/>
    </source>
</evidence>
<sequence>MKVTIKLIFTLFFLTFILVQDTFAGFYFQHSFNYESETEGAESLEYTAMRNYTLLGASFGKKENWVIGQSIYSWSRGTKNSAMTGESAISMLELGPRVQYFFNSGRNFYMSGTYNFYAKGTREINGGTSANIEGTSYILSAGLQLKVKRLFYIGFSYNYHVLNITETSSNSVVSTVSETYTYIFPAIEFSLRFK</sequence>
<gene>
    <name evidence="1" type="ORF">A9Q84_16415</name>
</gene>
<reference evidence="2" key="1">
    <citation type="journal article" date="2017" name="Proc. Natl. Acad. Sci. U.S.A.">
        <title>Simulation of Deepwater Horizon oil plume reveals substrate specialization within a complex community of hydrocarbon-degraders.</title>
        <authorList>
            <person name="Hu P."/>
            <person name="Dubinsky E.A."/>
            <person name="Probst A.J."/>
            <person name="Wang J."/>
            <person name="Sieber C.M.K."/>
            <person name="Tom L.M."/>
            <person name="Gardinali P."/>
            <person name="Banfield J.F."/>
            <person name="Atlas R.M."/>
            <person name="Andersen G.L."/>
        </authorList>
    </citation>
    <scope>NUCLEOTIDE SEQUENCE [LARGE SCALE GENOMIC DNA]</scope>
</reference>
<name>A0A1Y5F4B4_9BACT</name>
<accession>A0A1Y5F4B4</accession>